<organism evidence="1 2">
    <name type="scientific">Mucuna pruriens</name>
    <name type="common">Velvet bean</name>
    <name type="synonym">Dolichos pruriens</name>
    <dbReference type="NCBI Taxonomy" id="157652"/>
    <lineage>
        <taxon>Eukaryota</taxon>
        <taxon>Viridiplantae</taxon>
        <taxon>Streptophyta</taxon>
        <taxon>Embryophyta</taxon>
        <taxon>Tracheophyta</taxon>
        <taxon>Spermatophyta</taxon>
        <taxon>Magnoliopsida</taxon>
        <taxon>eudicotyledons</taxon>
        <taxon>Gunneridae</taxon>
        <taxon>Pentapetalae</taxon>
        <taxon>rosids</taxon>
        <taxon>fabids</taxon>
        <taxon>Fabales</taxon>
        <taxon>Fabaceae</taxon>
        <taxon>Papilionoideae</taxon>
        <taxon>50 kb inversion clade</taxon>
        <taxon>NPAAA clade</taxon>
        <taxon>indigoferoid/millettioid clade</taxon>
        <taxon>Phaseoleae</taxon>
        <taxon>Mucuna</taxon>
    </lineage>
</organism>
<dbReference type="AlphaFoldDB" id="A0A371FSC8"/>
<sequence>MASSKIKVKRRMARYLKRIQVFAAILAVIVLVASEHMVGKGMKRDRNVGGRVKRGPMQNAFILKFVVITARPQKMQSQGNVVSFSRNANANSVRPHSEESIHIIRSIFSYVFVFVFRG</sequence>
<reference evidence="1" key="1">
    <citation type="submission" date="2018-05" db="EMBL/GenBank/DDBJ databases">
        <title>Draft genome of Mucuna pruriens seed.</title>
        <authorList>
            <person name="Nnadi N.E."/>
            <person name="Vos R."/>
            <person name="Hasami M.H."/>
            <person name="Devisetty U.K."/>
            <person name="Aguiy J.C."/>
        </authorList>
    </citation>
    <scope>NUCLEOTIDE SEQUENCE [LARGE SCALE GENOMIC DNA]</scope>
    <source>
        <strain evidence="1">JCA_2017</strain>
    </source>
</reference>
<evidence type="ECO:0000313" key="2">
    <source>
        <dbReference type="Proteomes" id="UP000257109"/>
    </source>
</evidence>
<proteinExistence type="predicted"/>
<name>A0A371FSC8_MUCPR</name>
<evidence type="ECO:0000313" key="1">
    <source>
        <dbReference type="EMBL" id="RDX81216.1"/>
    </source>
</evidence>
<protein>
    <submittedName>
        <fullName evidence="1">Uncharacterized protein</fullName>
    </submittedName>
</protein>
<feature type="non-terminal residue" evidence="1">
    <location>
        <position position="1"/>
    </location>
</feature>
<comment type="caution">
    <text evidence="1">The sequence shown here is derived from an EMBL/GenBank/DDBJ whole genome shotgun (WGS) entry which is preliminary data.</text>
</comment>
<keyword evidence="2" id="KW-1185">Reference proteome</keyword>
<gene>
    <name evidence="1" type="ORF">CR513_38139</name>
</gene>
<dbReference type="OrthoDB" id="10459260at2759"/>
<accession>A0A371FSC8</accession>
<dbReference type="Proteomes" id="UP000257109">
    <property type="component" value="Unassembled WGS sequence"/>
</dbReference>
<dbReference type="EMBL" id="QJKJ01007981">
    <property type="protein sequence ID" value="RDX81216.1"/>
    <property type="molecule type" value="Genomic_DNA"/>
</dbReference>